<evidence type="ECO:0000256" key="6">
    <source>
        <dbReference type="SAM" id="Phobius"/>
    </source>
</evidence>
<dbReference type="EMBL" id="QMNG01000087">
    <property type="protein sequence ID" value="RLC36081.1"/>
    <property type="molecule type" value="Genomic_DNA"/>
</dbReference>
<reference evidence="7 8" key="1">
    <citation type="submission" date="2018-06" db="EMBL/GenBank/DDBJ databases">
        <title>Extensive metabolic versatility and redundancy in microbially diverse, dynamic hydrothermal sediments.</title>
        <authorList>
            <person name="Dombrowski N."/>
            <person name="Teske A."/>
            <person name="Baker B.J."/>
        </authorList>
    </citation>
    <scope>NUCLEOTIDE SEQUENCE [LARGE SCALE GENOMIC DNA]</scope>
    <source>
        <strain evidence="7">B79_G16</strain>
    </source>
</reference>
<gene>
    <name evidence="7" type="ORF">DRH29_05255</name>
</gene>
<dbReference type="PANTHER" id="PTHR12370:SF3">
    <property type="entry name" value="PHOSPHOLIPASE B-LIKE 2-RELATED"/>
    <property type="match status" value="1"/>
</dbReference>
<keyword evidence="5" id="KW-0325">Glycoprotein</keyword>
<keyword evidence="3" id="KW-0442">Lipid degradation</keyword>
<dbReference type="InterPro" id="IPR007000">
    <property type="entry name" value="PLipase_B-like"/>
</dbReference>
<dbReference type="Pfam" id="PF04916">
    <property type="entry name" value="Phospholip_B"/>
    <property type="match status" value="1"/>
</dbReference>
<dbReference type="GO" id="GO:0009395">
    <property type="term" value="P:phospholipid catabolic process"/>
    <property type="evidence" value="ECO:0007669"/>
    <property type="project" value="TreeGrafter"/>
</dbReference>
<organism evidence="7 8">
    <name type="scientific">candidate division Kazan bacterium</name>
    <dbReference type="NCBI Taxonomy" id="2202143"/>
    <lineage>
        <taxon>Bacteria</taxon>
        <taxon>Bacteria division Kazan-3B-28</taxon>
    </lineage>
</organism>
<keyword evidence="1" id="KW-0732">Signal</keyword>
<dbReference type="Proteomes" id="UP000281261">
    <property type="component" value="Unassembled WGS sequence"/>
</dbReference>
<evidence type="ECO:0000313" key="7">
    <source>
        <dbReference type="EMBL" id="RLC36081.1"/>
    </source>
</evidence>
<sequence>MLRGIGLKKKLISLIVISVMLCLVFTVVTSVSVAYSMKSSDKSCAEHGLYRGLLKGAYRVEKNGWIFVHLEGSPFQIGFQHGYLLADNLNTSWSAAIHVYWSEEEFGDWWYVARDIARIYVWPKIPGEYRAEIEGIVAGLRAAGYYNWDKWDIVAFNAWADIDAYWDAYFERVRPHSGNIPLPRMFHREKGCSAFIATGSATKNGEIVMAHNTWAGYAGDSYWNVIFHIKPKKGYEILYQSTGGCIWSGQDWYINSAGLMVCETTLPGMHVYNIDGIPIFVRIRYAMQYTDNIDDFVEVMTYNGNGAYANEWLIGDAKTGEICSLQLGCYHWDVYRTFDGFIGSCNYPKGEGVRQETVYDWTDPTTSGYCRYQRWLQLSEMYYGQIDVELAKVMIADHYDVLTGEYKPSRRTICGHGEDSPPSYYPSGAYDGKVTSSSLVLENMGMWGRWGHPCGTPFYADEFLEEHPEYSWQLPYLRDLPSYDWTFFNKEGPMDPEGHMNSMSSTAIINAEIIAIDSTIGVKE</sequence>
<evidence type="ECO:0000256" key="4">
    <source>
        <dbReference type="ARBA" id="ARBA00023098"/>
    </source>
</evidence>
<keyword evidence="6" id="KW-0812">Transmembrane</keyword>
<comment type="caution">
    <text evidence="7">The sequence shown here is derived from an EMBL/GenBank/DDBJ whole genome shotgun (WGS) entry which is preliminary data.</text>
</comment>
<evidence type="ECO:0000256" key="2">
    <source>
        <dbReference type="ARBA" id="ARBA00022801"/>
    </source>
</evidence>
<keyword evidence="6" id="KW-0472">Membrane</keyword>
<dbReference type="NCBIfam" id="NF040521">
    <property type="entry name" value="C45_proenzyme"/>
    <property type="match status" value="1"/>
</dbReference>
<evidence type="ECO:0000256" key="5">
    <source>
        <dbReference type="ARBA" id="ARBA00023180"/>
    </source>
</evidence>
<feature type="transmembrane region" description="Helical" evidence="6">
    <location>
        <begin position="12"/>
        <end position="35"/>
    </location>
</feature>
<keyword evidence="6" id="KW-1133">Transmembrane helix</keyword>
<evidence type="ECO:0000256" key="1">
    <source>
        <dbReference type="ARBA" id="ARBA00022729"/>
    </source>
</evidence>
<protein>
    <submittedName>
        <fullName evidence="7">Peptidase C45</fullName>
    </submittedName>
</protein>
<dbReference type="AlphaFoldDB" id="A0A420ZB89"/>
<dbReference type="GO" id="GO:0004620">
    <property type="term" value="F:phospholipase activity"/>
    <property type="evidence" value="ECO:0007669"/>
    <property type="project" value="InterPro"/>
</dbReference>
<dbReference type="PANTHER" id="PTHR12370">
    <property type="entry name" value="PHOSPHOLIPASE B-RELATED"/>
    <property type="match status" value="1"/>
</dbReference>
<name>A0A420ZB89_UNCK3</name>
<evidence type="ECO:0000313" key="8">
    <source>
        <dbReference type="Proteomes" id="UP000281261"/>
    </source>
</evidence>
<evidence type="ECO:0000256" key="3">
    <source>
        <dbReference type="ARBA" id="ARBA00022963"/>
    </source>
</evidence>
<keyword evidence="4" id="KW-0443">Lipid metabolism</keyword>
<dbReference type="InterPro" id="IPR047794">
    <property type="entry name" value="C45_proenzyme-like"/>
</dbReference>
<dbReference type="GO" id="GO:0005576">
    <property type="term" value="C:extracellular region"/>
    <property type="evidence" value="ECO:0007669"/>
    <property type="project" value="TreeGrafter"/>
</dbReference>
<keyword evidence="2" id="KW-0378">Hydrolase</keyword>
<accession>A0A420ZB89</accession>
<proteinExistence type="predicted"/>
<dbReference type="Gene3D" id="3.60.60.30">
    <property type="match status" value="1"/>
</dbReference>